<dbReference type="EMBL" id="AP022557">
    <property type="protein sequence ID" value="BBW97286.1"/>
    <property type="molecule type" value="Genomic_DNA"/>
</dbReference>
<evidence type="ECO:0000313" key="1">
    <source>
        <dbReference type="EMBL" id="BBW97286.1"/>
    </source>
</evidence>
<organism evidence="1 2">
    <name type="scientific">Geobacillus subterraneus</name>
    <dbReference type="NCBI Taxonomy" id="129338"/>
    <lineage>
        <taxon>Bacteria</taxon>
        <taxon>Bacillati</taxon>
        <taxon>Bacillota</taxon>
        <taxon>Bacilli</taxon>
        <taxon>Bacillales</taxon>
        <taxon>Anoxybacillaceae</taxon>
        <taxon>Geobacillus</taxon>
    </lineage>
</organism>
<name>A0A679FU73_9BACL</name>
<dbReference type="Proteomes" id="UP000501421">
    <property type="component" value="Chromosome"/>
</dbReference>
<dbReference type="AlphaFoldDB" id="A0A679FU73"/>
<accession>A0A679FU73</accession>
<gene>
    <name evidence="1" type="ORF">GsuE55_21190</name>
</gene>
<evidence type="ECO:0000313" key="2">
    <source>
        <dbReference type="Proteomes" id="UP000501421"/>
    </source>
</evidence>
<keyword evidence="2" id="KW-1185">Reference proteome</keyword>
<reference evidence="2" key="1">
    <citation type="journal article" date="2020" name="Microbiol. Resour. Announc.">
        <title>Complete Genome Sequence of Geobacillus sp. Strain E55-1, Isolated from Mine Geyser in Japan.</title>
        <authorList>
            <person name="Miyazaki K."/>
            <person name="Hase E."/>
            <person name="Tokito N."/>
        </authorList>
    </citation>
    <scope>NUCLEOTIDE SEQUENCE [LARGE SCALE GENOMIC DNA]</scope>
    <source>
        <strain evidence="2">E55-1</strain>
    </source>
</reference>
<sequence>MQARGDDLLAADEAAPFGGFFAAGTGLIEKALLKINSHDGKNSSHFGRMKIPRSIFLFRYFHDRHNI</sequence>
<proteinExistence type="predicted"/>
<protein>
    <submittedName>
        <fullName evidence="1">Uncharacterized protein</fullName>
    </submittedName>
</protein>